<dbReference type="EMBL" id="FWDM01000013">
    <property type="protein sequence ID" value="SLM11566.1"/>
    <property type="molecule type" value="Genomic_DNA"/>
</dbReference>
<accession>A0A3P3XH60</accession>
<organism evidence="1">
    <name type="scientific">uncultured spirochete</name>
    <dbReference type="NCBI Taxonomy" id="156406"/>
    <lineage>
        <taxon>Bacteria</taxon>
        <taxon>Pseudomonadati</taxon>
        <taxon>Spirochaetota</taxon>
        <taxon>Spirochaetia</taxon>
        <taxon>Spirochaetales</taxon>
        <taxon>environmental samples</taxon>
    </lineage>
</organism>
<gene>
    <name evidence="1" type="ORF">SPIROBIBN47_200026</name>
</gene>
<name>A0A3P3XH60_9SPIR</name>
<reference evidence="1" key="1">
    <citation type="submission" date="2017-02" db="EMBL/GenBank/DDBJ databases">
        <authorList>
            <person name="Regsiter A."/>
            <person name="William W."/>
        </authorList>
    </citation>
    <scope>NUCLEOTIDE SEQUENCE</scope>
    <source>
        <strain evidence="1">Bib</strain>
    </source>
</reference>
<protein>
    <submittedName>
        <fullName evidence="1">Uncharacterized protein</fullName>
    </submittedName>
</protein>
<sequence length="34" mass="4005">MNIHTAGSSTSIQVKEMYIFYQRIFSILTLHQMD</sequence>
<dbReference type="AlphaFoldDB" id="A0A3P3XH60"/>
<proteinExistence type="predicted"/>
<evidence type="ECO:0000313" key="1">
    <source>
        <dbReference type="EMBL" id="SLM11566.1"/>
    </source>
</evidence>